<evidence type="ECO:0008006" key="5">
    <source>
        <dbReference type="Google" id="ProtNLM"/>
    </source>
</evidence>
<dbReference type="PROSITE" id="PS00080">
    <property type="entry name" value="MULTICOPPER_OXIDASE2"/>
    <property type="match status" value="1"/>
</dbReference>
<evidence type="ECO:0000256" key="2">
    <source>
        <dbReference type="SAM" id="MobiDB-lite"/>
    </source>
</evidence>
<dbReference type="Proteomes" id="UP000241074">
    <property type="component" value="Chromosome"/>
</dbReference>
<dbReference type="RefSeq" id="WP_106893093.1">
    <property type="nucleotide sequence ID" value="NZ_CP027860.1"/>
</dbReference>
<evidence type="ECO:0000313" key="3">
    <source>
        <dbReference type="EMBL" id="AVP99173.1"/>
    </source>
</evidence>
<dbReference type="KEGG" id="xba:C7S18_19260"/>
<name>A0A2P1PWF8_9GAMM</name>
<sequence>MNNRRRFFSRLALLHRPLLVFSLLLGWLTAGIAAESVPANTVHADVVALNQPWWFNRLGASQPNGMMFALKRDVVPQDADSDVLMPGSVTLRPDKRPRPIVLRVNVGQYLEITFTNLLANLPSNSAGVHIAGLELSEVTDDQGNLVQAGIDSDATWVGKNKNAFAAPGKTFTYKYFAKTEGTYLLYSAAGDWNGQLAAGLFGAAVVEPQNAEWYRSQVTNEDLALAAHTVAAGSSSDELMVPARPEMSLQRQISAKGKARQITLDGVKEALWSFVEVEADRQTVHKQDVIVRDGHVFAADGRPLVDYDAVFPPGHARAGQPILRMTQPRSDGSVELIYSDLAAIITGPGGGAFPFTENGPGFYANPTYPSRRQPFREFAIMYHEIFAAQQAFPQFNPPSPLSGVLGAGGDAFAINYGAAGIGAEVLASRLGVGPMGGKQSVDLKFEEFFLSSWSNGDPAMVVDVPANAVAALNTGGDEPPTPSPVPATTSPTAPGQRATKAFYPDDPSNVYHSYMRDHVTMRLLHTGQGITHVHHLHAHQWLRTPNSDDSHYLDSQMIAPGSTYTLEMVYNGSGNRNETAGDAIFHCHFYPHFAAGMWALWRVHDVFEAGTKLDANGIPLPGWNRALPDGEIVAGTPIPAVVPLPSLAMAPAPAPIQLIDQGTRVEVAAESTSTTGEPVYDNPGFPFFVPGIAGHRAPHPPLDFAWEEDRVGEPKLDADGKKTYLDGGLPRHQVLDGTIVRELHTRWDFSKDFIAYDEHETPIAGGLVAFELPEDGTAVEKAAMAAHATRTHASLLPNGDPGNFTLNGLPPAPGAPFADPSVDDNGNGQVNTRRYQGAAIQTDVALTKQGWHFPQQRMLSLWQDVAPTLKGERAPQPLFFRANTGETIEFWHTNLVPDYYDLDDFQVRTPTDIIGQHIHLVKFDVLASDGAGNGWNYEDGTFSPDEVRGRIDALNLMGGIYDFDPKTQFQGKNQRKLKAKPAPPVFGEAPVGQNWAGAQTTIQRWDTDPVENNQGEDRTLRTVFTHDHFGPSTHQQAGLYGGLLVEPQGSKWYDPIAGGLLYDTSKRSDGGPTSWQANIITANPADSYREFALEFGDFQLAYTAGSPSKRGVPKSALFTSVFNPPPMVGPVPEATKDLFAANGVVLATDASIVADGIDFLVLSNTAPGVDNHYKLRAAAQSPAGTYQVFPQNLAPGWSAPEFATAPAPTQALNQGAGAPYPTLISTPPSPGTFSLNYRAEPIPARVWNPIRQIPASGNAGDLSYAYASIPRTDPLLNVQPVPRSPINPADPGGFFYPANINPTINGQPVTPVVDNASVQPTDPFTPILRAYAGDKVQIRTLVGAHHNPHFFSVDGVKWLYEPDSSNTGFRNNQPMGISEHYEMLFELPTGTGPTDKPFADHLYNASAGTDGITNGMWGLMRSYKQPVATLVPLPNNQPPARPVVSRIQPPQNAKIRRFRVVATTAKQALKGPLIYNSRGQSGVPAPAPTIQDPDALMYVRAEDLTSPDARGTLKSGVPIEPLILRAAAGEWIELTLINAIRPDALPGFFTAGNAALPPYGESNFFAIPAQPGGNFVITPDVIAAFKKAGYTLLPNATVTNATAANGYTSWAITPPNGTVGPGNMDYALTLDVDRILVSPTVMLNPSTRVGLNPQVVGYDITRGDGLNVGFNQSVTVAPGQTSAPIYWYAGTLDYDRNGGIKATPVELGAINLNPSDPLLQHTQGMVGALIIEPEGSTWVEDRDMRAAATVTKADRTTFRDFVMISQDDLSLSYGNATTSHAVNYRTEPMAYRFPTPIAPTTDVKAATANVLVGGVDPQTPIYRAKAGSEVRFRMLHPASGNGVDGETLAISGHAFQEEPYTNDSRTIGFNPLSQWFGTRGGHGARDRFEVVIASAGGEHQVPGDYLYRSLQSLGGNDFVAGKWGIFRVEGPTTSQLAEAAAVIESVVAPMAVPVEAPAETPVAKRFRNADKTLKQRMADMAAAAAEAESGEEQK</sequence>
<keyword evidence="4" id="KW-1185">Reference proteome</keyword>
<dbReference type="SUPFAM" id="SSF49503">
    <property type="entry name" value="Cupredoxins"/>
    <property type="match status" value="4"/>
</dbReference>
<keyword evidence="1" id="KW-0479">Metal-binding</keyword>
<proteinExistence type="predicted"/>
<dbReference type="GO" id="GO:0005507">
    <property type="term" value="F:copper ion binding"/>
    <property type="evidence" value="ECO:0007669"/>
    <property type="project" value="InterPro"/>
</dbReference>
<accession>A0A2P1PWF8</accession>
<organism evidence="3 4">
    <name type="scientific">Ahniella affigens</name>
    <dbReference type="NCBI Taxonomy" id="2021234"/>
    <lineage>
        <taxon>Bacteria</taxon>
        <taxon>Pseudomonadati</taxon>
        <taxon>Pseudomonadota</taxon>
        <taxon>Gammaproteobacteria</taxon>
        <taxon>Lysobacterales</taxon>
        <taxon>Rhodanobacteraceae</taxon>
        <taxon>Ahniella</taxon>
    </lineage>
</organism>
<dbReference type="Gene3D" id="2.60.40.420">
    <property type="entry name" value="Cupredoxins - blue copper proteins"/>
    <property type="match status" value="4"/>
</dbReference>
<dbReference type="InterPro" id="IPR008972">
    <property type="entry name" value="Cupredoxin"/>
</dbReference>
<protein>
    <recommendedName>
        <fullName evidence="5">Copper oxidase</fullName>
    </recommendedName>
</protein>
<dbReference type="OrthoDB" id="345021at2"/>
<dbReference type="EMBL" id="CP027860">
    <property type="protein sequence ID" value="AVP99173.1"/>
    <property type="molecule type" value="Genomic_DNA"/>
</dbReference>
<gene>
    <name evidence="3" type="ORF">C7S18_19260</name>
</gene>
<feature type="region of interest" description="Disordered" evidence="2">
    <location>
        <begin position="473"/>
        <end position="502"/>
    </location>
</feature>
<reference evidence="3 4" key="2">
    <citation type="submission" date="2018-03" db="EMBL/GenBank/DDBJ databases">
        <authorList>
            <person name="Keele B.F."/>
        </authorList>
    </citation>
    <scope>NUCLEOTIDE SEQUENCE [LARGE SCALE GENOMIC DNA]</scope>
    <source>
        <strain evidence="3 4">D13</strain>
    </source>
</reference>
<evidence type="ECO:0000256" key="1">
    <source>
        <dbReference type="ARBA" id="ARBA00022723"/>
    </source>
</evidence>
<reference evidence="3 4" key="1">
    <citation type="submission" date="2018-03" db="EMBL/GenBank/DDBJ databases">
        <title>Ahniella affigens gen. nov., sp. nov., a gammaproteobacterium isolated from sandy soil near a stream.</title>
        <authorList>
            <person name="Ko Y."/>
            <person name="Kim J.-H."/>
        </authorList>
    </citation>
    <scope>NUCLEOTIDE SEQUENCE [LARGE SCALE GENOMIC DNA]</scope>
    <source>
        <strain evidence="3 4">D13</strain>
    </source>
</reference>
<evidence type="ECO:0000313" key="4">
    <source>
        <dbReference type="Proteomes" id="UP000241074"/>
    </source>
</evidence>
<dbReference type="InterPro" id="IPR002355">
    <property type="entry name" value="Cu_oxidase_Cu_BS"/>
</dbReference>